<comment type="caution">
    <text evidence="2">The sequence shown here is derived from an EMBL/GenBank/DDBJ whole genome shotgun (WGS) entry which is preliminary data.</text>
</comment>
<keyword evidence="3" id="KW-1185">Reference proteome</keyword>
<feature type="compositionally biased region" description="Polar residues" evidence="1">
    <location>
        <begin position="96"/>
        <end position="123"/>
    </location>
</feature>
<organism evidence="2 3">
    <name type="scientific">Paragonimus westermani</name>
    <dbReference type="NCBI Taxonomy" id="34504"/>
    <lineage>
        <taxon>Eukaryota</taxon>
        <taxon>Metazoa</taxon>
        <taxon>Spiralia</taxon>
        <taxon>Lophotrochozoa</taxon>
        <taxon>Platyhelminthes</taxon>
        <taxon>Trematoda</taxon>
        <taxon>Digenea</taxon>
        <taxon>Plagiorchiida</taxon>
        <taxon>Troglotremata</taxon>
        <taxon>Troglotrematidae</taxon>
        <taxon>Paragonimus</taxon>
    </lineage>
</organism>
<gene>
    <name evidence="2" type="ORF">P879_09793</name>
</gene>
<evidence type="ECO:0000256" key="1">
    <source>
        <dbReference type="SAM" id="MobiDB-lite"/>
    </source>
</evidence>
<protein>
    <submittedName>
        <fullName evidence="2">Uncharacterized protein</fullName>
    </submittedName>
</protein>
<sequence length="123" mass="13417">MGCYLVFKLEIWPSLTMRPLIVDCLPPETQLNEPLCSLRSRLAELLGPPSGVGTHDSPYSNHHLNNLAAIPSDEPHSLSAASKISLDKELLRESSPLDNQNDAQSTPSKINGEQSSELSWLVG</sequence>
<evidence type="ECO:0000313" key="3">
    <source>
        <dbReference type="Proteomes" id="UP000699462"/>
    </source>
</evidence>
<name>A0A8T0DNJ9_9TREM</name>
<evidence type="ECO:0000313" key="2">
    <source>
        <dbReference type="EMBL" id="KAF8568534.1"/>
    </source>
</evidence>
<dbReference type="AlphaFoldDB" id="A0A8T0DNJ9"/>
<feature type="region of interest" description="Disordered" evidence="1">
    <location>
        <begin position="90"/>
        <end position="123"/>
    </location>
</feature>
<proteinExistence type="predicted"/>
<dbReference type="EMBL" id="JTDF01002703">
    <property type="protein sequence ID" value="KAF8568534.1"/>
    <property type="molecule type" value="Genomic_DNA"/>
</dbReference>
<reference evidence="2 3" key="1">
    <citation type="submission" date="2019-07" db="EMBL/GenBank/DDBJ databases">
        <title>Annotation for the trematode Paragonimus westermani.</title>
        <authorList>
            <person name="Choi Y.-J."/>
        </authorList>
    </citation>
    <scope>NUCLEOTIDE SEQUENCE [LARGE SCALE GENOMIC DNA]</scope>
    <source>
        <strain evidence="2">180907_Pwestermani</strain>
    </source>
</reference>
<accession>A0A8T0DNJ9</accession>
<dbReference type="Proteomes" id="UP000699462">
    <property type="component" value="Unassembled WGS sequence"/>
</dbReference>